<evidence type="ECO:0000313" key="2">
    <source>
        <dbReference type="Proteomes" id="UP000217199"/>
    </source>
</evidence>
<sequence length="92" mass="10481">MDPKPSDTDSDHMTGEMIRVETNNTVNNRTVQAQVVIKFDEDRVSKFVNLGLVRWTKNRGSRFSSHYVPDTGAETLSLLYPITFVTDSIYLI</sequence>
<evidence type="ECO:0000313" key="1">
    <source>
        <dbReference type="EMBL" id="PAV22097.1"/>
    </source>
</evidence>
<gene>
    <name evidence="1" type="ORF">PNOK_0205400</name>
</gene>
<organism evidence="1 2">
    <name type="scientific">Pyrrhoderma noxium</name>
    <dbReference type="NCBI Taxonomy" id="2282107"/>
    <lineage>
        <taxon>Eukaryota</taxon>
        <taxon>Fungi</taxon>
        <taxon>Dikarya</taxon>
        <taxon>Basidiomycota</taxon>
        <taxon>Agaricomycotina</taxon>
        <taxon>Agaricomycetes</taxon>
        <taxon>Hymenochaetales</taxon>
        <taxon>Hymenochaetaceae</taxon>
        <taxon>Pyrrhoderma</taxon>
    </lineage>
</organism>
<name>A0A286URB3_9AGAM</name>
<dbReference type="InParanoid" id="A0A286URB3"/>
<dbReference type="EMBL" id="NBII01000002">
    <property type="protein sequence ID" value="PAV22097.1"/>
    <property type="molecule type" value="Genomic_DNA"/>
</dbReference>
<keyword evidence="2" id="KW-1185">Reference proteome</keyword>
<proteinExistence type="predicted"/>
<comment type="caution">
    <text evidence="1">The sequence shown here is derived from an EMBL/GenBank/DDBJ whole genome shotgun (WGS) entry which is preliminary data.</text>
</comment>
<reference evidence="1 2" key="1">
    <citation type="journal article" date="2017" name="Mol. Ecol.">
        <title>Comparative and population genomic landscape of Phellinus noxius: A hypervariable fungus causing root rot in trees.</title>
        <authorList>
            <person name="Chung C.L."/>
            <person name="Lee T.J."/>
            <person name="Akiba M."/>
            <person name="Lee H.H."/>
            <person name="Kuo T.H."/>
            <person name="Liu D."/>
            <person name="Ke H.M."/>
            <person name="Yokoi T."/>
            <person name="Roa M.B."/>
            <person name="Lu M.J."/>
            <person name="Chang Y.Y."/>
            <person name="Ann P.J."/>
            <person name="Tsai J.N."/>
            <person name="Chen C.Y."/>
            <person name="Tzean S.S."/>
            <person name="Ota Y."/>
            <person name="Hattori T."/>
            <person name="Sahashi N."/>
            <person name="Liou R.F."/>
            <person name="Kikuchi T."/>
            <person name="Tsai I.J."/>
        </authorList>
    </citation>
    <scope>NUCLEOTIDE SEQUENCE [LARGE SCALE GENOMIC DNA]</scope>
    <source>
        <strain evidence="1 2">FFPRI411160</strain>
    </source>
</reference>
<protein>
    <submittedName>
        <fullName evidence="1">Uncharacterized protein</fullName>
    </submittedName>
</protein>
<dbReference type="Proteomes" id="UP000217199">
    <property type="component" value="Unassembled WGS sequence"/>
</dbReference>
<accession>A0A286URB3</accession>
<dbReference type="AlphaFoldDB" id="A0A286URB3"/>